<evidence type="ECO:0000259" key="14">
    <source>
        <dbReference type="Pfam" id="PF02581"/>
    </source>
</evidence>
<keyword evidence="9" id="KW-0784">Thiamine biosynthesis</keyword>
<dbReference type="GO" id="GO:0005524">
    <property type="term" value="F:ATP binding"/>
    <property type="evidence" value="ECO:0007669"/>
    <property type="project" value="UniProtKB-KW"/>
</dbReference>
<dbReference type="RefSeq" id="WP_035887836.1">
    <property type="nucleotide sequence ID" value="NZ_JNCF01000009.1"/>
</dbReference>
<name>A0A0A2SRU8_9GAMM</name>
<dbReference type="EMBL" id="JNCF01000009">
    <property type="protein sequence ID" value="KGP63845.1"/>
    <property type="molecule type" value="Genomic_DNA"/>
</dbReference>
<comment type="caution">
    <text evidence="16">The sequence shown here is derived from an EMBL/GenBank/DDBJ whole genome shotgun (WGS) entry which is preliminary data.</text>
</comment>
<protein>
    <submittedName>
        <fullName evidence="16">Phosphomethylpyrimidine kinase</fullName>
    </submittedName>
</protein>
<dbReference type="OrthoDB" id="9789949at2"/>
<dbReference type="Gene3D" id="3.20.20.70">
    <property type="entry name" value="Aldolase class I"/>
    <property type="match status" value="1"/>
</dbReference>
<dbReference type="NCBIfam" id="TIGR00693">
    <property type="entry name" value="thiE"/>
    <property type="match status" value="1"/>
</dbReference>
<keyword evidence="17" id="KW-1185">Reference proteome</keyword>
<keyword evidence="5" id="KW-0547">Nucleotide-binding</keyword>
<evidence type="ECO:0000256" key="11">
    <source>
        <dbReference type="ARBA" id="ARBA00047334"/>
    </source>
</evidence>
<dbReference type="InterPro" id="IPR004399">
    <property type="entry name" value="HMP/HMP-P_kinase_dom"/>
</dbReference>
<dbReference type="AlphaFoldDB" id="A0A0A2SRU8"/>
<dbReference type="SUPFAM" id="SSF53613">
    <property type="entry name" value="Ribokinase-like"/>
    <property type="match status" value="1"/>
</dbReference>
<dbReference type="Proteomes" id="UP000054422">
    <property type="component" value="Unassembled WGS sequence"/>
</dbReference>
<dbReference type="InterPro" id="IPR013785">
    <property type="entry name" value="Aldolase_TIM"/>
</dbReference>
<dbReference type="CDD" id="cd01169">
    <property type="entry name" value="HMPP_kinase"/>
    <property type="match status" value="1"/>
</dbReference>
<dbReference type="Pfam" id="PF08543">
    <property type="entry name" value="Phos_pyr_kin"/>
    <property type="match status" value="1"/>
</dbReference>
<keyword evidence="7" id="KW-0067">ATP-binding</keyword>
<dbReference type="InterPro" id="IPR034291">
    <property type="entry name" value="TMP_synthase"/>
</dbReference>
<feature type="domain" description="Pyridoxamine kinase/Phosphomethylpyrimidine kinase" evidence="15">
    <location>
        <begin position="13"/>
        <end position="254"/>
    </location>
</feature>
<accession>A0A0A2SRU8</accession>
<comment type="catalytic activity">
    <reaction evidence="11">
        <text>4-methyl-5-(2-phosphooxyethyl)-thiazole + 4-amino-2-methyl-5-(diphosphooxymethyl)pyrimidine + H(+) = thiamine phosphate + diphosphate</text>
        <dbReference type="Rhea" id="RHEA:22328"/>
        <dbReference type="ChEBI" id="CHEBI:15378"/>
        <dbReference type="ChEBI" id="CHEBI:33019"/>
        <dbReference type="ChEBI" id="CHEBI:37575"/>
        <dbReference type="ChEBI" id="CHEBI:57841"/>
        <dbReference type="ChEBI" id="CHEBI:58296"/>
        <dbReference type="EC" id="2.5.1.3"/>
    </reaction>
</comment>
<dbReference type="GO" id="GO:0046872">
    <property type="term" value="F:metal ion binding"/>
    <property type="evidence" value="ECO:0007669"/>
    <property type="project" value="UniProtKB-KW"/>
</dbReference>
<evidence type="ECO:0000256" key="8">
    <source>
        <dbReference type="ARBA" id="ARBA00022842"/>
    </source>
</evidence>
<dbReference type="InterPro" id="IPR013749">
    <property type="entry name" value="PM/HMP-P_kinase-1"/>
</dbReference>
<keyword evidence="4" id="KW-0479">Metal-binding</keyword>
<dbReference type="InterPro" id="IPR029056">
    <property type="entry name" value="Ribokinase-like"/>
</dbReference>
<keyword evidence="10" id="KW-0511">Multifunctional enzyme</keyword>
<evidence type="ECO:0000256" key="5">
    <source>
        <dbReference type="ARBA" id="ARBA00022741"/>
    </source>
</evidence>
<sequence>MKKPLVWTIAGIDPSGLAGTHADIETLNNFNVDVCSITTAVTAQNFSSILAMEAISSDHVAAQCDALKLNFKPDAIKIGMLGSTSTCEKIANFLQDYSGFVVLDPLITSSSGSKLFFPDLKQHIENLIKLFPYLDIITPNLVEAETILNRSISSYKEVKDAAYDLLALGAKQVLLKGGHTKDNLFSQDYWTNGKEFFWIANQRFPETNYRGTGCTLSSALAACLALGYSIKDAIVISKMYVSRGIRRSIKIDKYTAKLFHNGWPEDETDLPYLASTPLTKLPIPFKPCYTGFYPIVDSSHWLKKLLPLGIQYFQLRIKDMPKTLLQEEIKQSILFANKYEAKLFINDYWELAINLGAGGVHLGQEDLIEADIDKIHQSGLYLGISTHCYHEVARAHAFRPSYIACGPIYETTSKVMSFQAQGINQLKRWRRTLRYPLVAIGGISLSNLPYVLNAKINGVSVISAITKSPVPLMAAEQFLTQINESCNE</sequence>
<evidence type="ECO:0000313" key="16">
    <source>
        <dbReference type="EMBL" id="KGP63845.1"/>
    </source>
</evidence>
<dbReference type="GO" id="GO:0005829">
    <property type="term" value="C:cytosol"/>
    <property type="evidence" value="ECO:0007669"/>
    <property type="project" value="TreeGrafter"/>
</dbReference>
<comment type="cofactor">
    <cofactor evidence="1">
        <name>Mg(2+)</name>
        <dbReference type="ChEBI" id="CHEBI:18420"/>
    </cofactor>
</comment>
<organism evidence="16 17">
    <name type="scientific">Legionella norrlandica</name>
    <dbReference type="NCBI Taxonomy" id="1498499"/>
    <lineage>
        <taxon>Bacteria</taxon>
        <taxon>Pseudomonadati</taxon>
        <taxon>Pseudomonadota</taxon>
        <taxon>Gammaproteobacteria</taxon>
        <taxon>Legionellales</taxon>
        <taxon>Legionellaceae</taxon>
        <taxon>Legionella</taxon>
    </lineage>
</organism>
<dbReference type="Pfam" id="PF02581">
    <property type="entry name" value="TMP-TENI"/>
    <property type="match status" value="1"/>
</dbReference>
<keyword evidence="3" id="KW-0808">Transferase</keyword>
<comment type="catalytic activity">
    <reaction evidence="13">
        <text>2-[(2R,5Z)-2-carboxy-4-methylthiazol-5(2H)-ylidene]ethyl phosphate + 4-amino-2-methyl-5-(diphosphooxymethyl)pyrimidine + 2 H(+) = thiamine phosphate + CO2 + diphosphate</text>
        <dbReference type="Rhea" id="RHEA:47844"/>
        <dbReference type="ChEBI" id="CHEBI:15378"/>
        <dbReference type="ChEBI" id="CHEBI:16526"/>
        <dbReference type="ChEBI" id="CHEBI:33019"/>
        <dbReference type="ChEBI" id="CHEBI:37575"/>
        <dbReference type="ChEBI" id="CHEBI:57841"/>
        <dbReference type="ChEBI" id="CHEBI:62899"/>
        <dbReference type="EC" id="2.5.1.3"/>
    </reaction>
</comment>
<dbReference type="PANTHER" id="PTHR20858:SF17">
    <property type="entry name" value="HYDROXYMETHYLPYRIMIDINE_PHOSPHOMETHYLPYRIMIDINE KINASE THI20-RELATED"/>
    <property type="match status" value="1"/>
</dbReference>
<dbReference type="GO" id="GO:0009229">
    <property type="term" value="P:thiamine diphosphate biosynthetic process"/>
    <property type="evidence" value="ECO:0007669"/>
    <property type="project" value="UniProtKB-UniPathway"/>
</dbReference>
<gene>
    <name evidence="16" type="ORF">EP47_12520</name>
</gene>
<dbReference type="UniPathway" id="UPA00060">
    <property type="reaction ID" value="UER00138"/>
</dbReference>
<dbReference type="InterPro" id="IPR036206">
    <property type="entry name" value="ThiamineP_synth_sf"/>
</dbReference>
<comment type="pathway">
    <text evidence="2">Cofactor biosynthesis; thiamine diphosphate biosynthesis; thiamine phosphate from 4-amino-2-methyl-5-diphosphomethylpyrimidine and 4-methyl-5-(2-phosphoethyl)-thiazole: step 1/1.</text>
</comment>
<evidence type="ECO:0000313" key="17">
    <source>
        <dbReference type="Proteomes" id="UP000054422"/>
    </source>
</evidence>
<evidence type="ECO:0000256" key="12">
    <source>
        <dbReference type="ARBA" id="ARBA00047851"/>
    </source>
</evidence>
<keyword evidence="8" id="KW-0460">Magnesium</keyword>
<evidence type="ECO:0000256" key="9">
    <source>
        <dbReference type="ARBA" id="ARBA00022977"/>
    </source>
</evidence>
<evidence type="ECO:0000256" key="2">
    <source>
        <dbReference type="ARBA" id="ARBA00005165"/>
    </source>
</evidence>
<dbReference type="PANTHER" id="PTHR20858">
    <property type="entry name" value="PHOSPHOMETHYLPYRIMIDINE KINASE"/>
    <property type="match status" value="1"/>
</dbReference>
<evidence type="ECO:0000256" key="1">
    <source>
        <dbReference type="ARBA" id="ARBA00001946"/>
    </source>
</evidence>
<evidence type="ECO:0000256" key="10">
    <source>
        <dbReference type="ARBA" id="ARBA00023268"/>
    </source>
</evidence>
<evidence type="ECO:0000256" key="7">
    <source>
        <dbReference type="ARBA" id="ARBA00022840"/>
    </source>
</evidence>
<dbReference type="STRING" id="1498499.EP47_12520"/>
<evidence type="ECO:0000256" key="3">
    <source>
        <dbReference type="ARBA" id="ARBA00022679"/>
    </source>
</evidence>
<evidence type="ECO:0000256" key="6">
    <source>
        <dbReference type="ARBA" id="ARBA00022777"/>
    </source>
</evidence>
<comment type="catalytic activity">
    <reaction evidence="12">
        <text>2-(2-carboxy-4-methylthiazol-5-yl)ethyl phosphate + 4-amino-2-methyl-5-(diphosphooxymethyl)pyrimidine + 2 H(+) = thiamine phosphate + CO2 + diphosphate</text>
        <dbReference type="Rhea" id="RHEA:47848"/>
        <dbReference type="ChEBI" id="CHEBI:15378"/>
        <dbReference type="ChEBI" id="CHEBI:16526"/>
        <dbReference type="ChEBI" id="CHEBI:33019"/>
        <dbReference type="ChEBI" id="CHEBI:37575"/>
        <dbReference type="ChEBI" id="CHEBI:57841"/>
        <dbReference type="ChEBI" id="CHEBI:62890"/>
        <dbReference type="EC" id="2.5.1.3"/>
    </reaction>
</comment>
<reference evidence="16 17" key="1">
    <citation type="submission" date="2014-05" db="EMBL/GenBank/DDBJ databases">
        <authorList>
            <person name="Rizzardi K."/>
            <person name="Winiecka-Krusnell J."/>
            <person name="Ramliden M."/>
            <person name="Alm E."/>
            <person name="Andersson S."/>
            <person name="Byfors S."/>
        </authorList>
    </citation>
    <scope>NUCLEOTIDE SEQUENCE [LARGE SCALE GENOMIC DNA]</scope>
    <source>
        <strain evidence="16 17">LEGN</strain>
    </source>
</reference>
<proteinExistence type="predicted"/>
<feature type="domain" description="Thiamine phosphate synthase/TenI" evidence="14">
    <location>
        <begin position="298"/>
        <end position="465"/>
    </location>
</feature>
<dbReference type="GO" id="GO:0008902">
    <property type="term" value="F:hydroxymethylpyrimidine kinase activity"/>
    <property type="evidence" value="ECO:0007669"/>
    <property type="project" value="TreeGrafter"/>
</dbReference>
<keyword evidence="6 16" id="KW-0418">Kinase</keyword>
<dbReference type="SUPFAM" id="SSF51391">
    <property type="entry name" value="Thiamin phosphate synthase"/>
    <property type="match status" value="1"/>
</dbReference>
<dbReference type="InterPro" id="IPR022998">
    <property type="entry name" value="ThiamineP_synth_TenI"/>
</dbReference>
<dbReference type="GO" id="GO:0004789">
    <property type="term" value="F:thiamine-phosphate diphosphorylase activity"/>
    <property type="evidence" value="ECO:0007669"/>
    <property type="project" value="UniProtKB-EC"/>
</dbReference>
<dbReference type="Gene3D" id="3.40.1190.20">
    <property type="match status" value="1"/>
</dbReference>
<dbReference type="CDD" id="cd00564">
    <property type="entry name" value="TMP_TenI"/>
    <property type="match status" value="1"/>
</dbReference>
<evidence type="ECO:0000256" key="13">
    <source>
        <dbReference type="ARBA" id="ARBA00047883"/>
    </source>
</evidence>
<dbReference type="GO" id="GO:0009228">
    <property type="term" value="P:thiamine biosynthetic process"/>
    <property type="evidence" value="ECO:0007669"/>
    <property type="project" value="UniProtKB-KW"/>
</dbReference>
<evidence type="ECO:0000259" key="15">
    <source>
        <dbReference type="Pfam" id="PF08543"/>
    </source>
</evidence>
<evidence type="ECO:0000256" key="4">
    <source>
        <dbReference type="ARBA" id="ARBA00022723"/>
    </source>
</evidence>
<dbReference type="GO" id="GO:0008972">
    <property type="term" value="F:phosphomethylpyrimidine kinase activity"/>
    <property type="evidence" value="ECO:0007669"/>
    <property type="project" value="InterPro"/>
</dbReference>